<dbReference type="PANTHER" id="PTHR30055">
    <property type="entry name" value="HTH-TYPE TRANSCRIPTIONAL REGULATOR RUTR"/>
    <property type="match status" value="1"/>
</dbReference>
<dbReference type="SUPFAM" id="SSF46689">
    <property type="entry name" value="Homeodomain-like"/>
    <property type="match status" value="1"/>
</dbReference>
<dbReference type="EMBL" id="JACVQF010000025">
    <property type="protein sequence ID" value="MBD0417731.1"/>
    <property type="molecule type" value="Genomic_DNA"/>
</dbReference>
<comment type="caution">
    <text evidence="4">The sequence shown here is derived from an EMBL/GenBank/DDBJ whole genome shotgun (WGS) entry which is preliminary data.</text>
</comment>
<dbReference type="Proteomes" id="UP000621210">
    <property type="component" value="Unassembled WGS sequence"/>
</dbReference>
<protein>
    <submittedName>
        <fullName evidence="4">TetR family transcriptional regulator</fullName>
    </submittedName>
</protein>
<evidence type="ECO:0000259" key="3">
    <source>
        <dbReference type="PROSITE" id="PS50977"/>
    </source>
</evidence>
<dbReference type="InterPro" id="IPR050109">
    <property type="entry name" value="HTH-type_TetR-like_transc_reg"/>
</dbReference>
<reference evidence="4" key="1">
    <citation type="submission" date="2020-09" db="EMBL/GenBank/DDBJ databases">
        <title>Streptomyces grisecoloratus sp. nov., isolated from cotton soil.</title>
        <authorList>
            <person name="Xing L."/>
        </authorList>
    </citation>
    <scope>NUCLEOTIDE SEQUENCE</scope>
    <source>
        <strain evidence="4">TRM S81-3</strain>
    </source>
</reference>
<proteinExistence type="predicted"/>
<dbReference type="InterPro" id="IPR001647">
    <property type="entry name" value="HTH_TetR"/>
</dbReference>
<dbReference type="PROSITE" id="PS50977">
    <property type="entry name" value="HTH_TETR_2"/>
    <property type="match status" value="1"/>
</dbReference>
<reference evidence="4" key="2">
    <citation type="submission" date="2020-09" db="EMBL/GenBank/DDBJ databases">
        <authorList>
            <person name="Luo X."/>
        </authorList>
    </citation>
    <scope>NUCLEOTIDE SEQUENCE</scope>
    <source>
        <strain evidence="4">TRM S81-3</strain>
    </source>
</reference>
<dbReference type="PANTHER" id="PTHR30055:SF226">
    <property type="entry name" value="HTH-TYPE TRANSCRIPTIONAL REGULATOR PKSA"/>
    <property type="match status" value="1"/>
</dbReference>
<sequence length="194" mass="20528">MAQILDAAATVFARSGYEKATTIAIAAEAGISPGSLYQFFPNKEAIAQALADRFVIQLRTAHGAAFGSVDPATLDLDDLLDRVVDPLIAFNLANPGFKALFARTDMPAGLADAARPVNEAFMQRIDALFTTRAPGLPEAERLRTARVAIQLFSAMVPLVVAAEGVEREAMTGELKKALRGYLAPVLGRTGAGRA</sequence>
<feature type="DNA-binding region" description="H-T-H motif" evidence="2">
    <location>
        <begin position="21"/>
        <end position="40"/>
    </location>
</feature>
<gene>
    <name evidence="4" type="ORF">H0H10_00755</name>
</gene>
<name>A0A926QNJ1_9ACTN</name>
<keyword evidence="5" id="KW-1185">Reference proteome</keyword>
<organism evidence="4 5">
    <name type="scientific">Streptomyces griseicoloratus</name>
    <dbReference type="NCBI Taxonomy" id="2752516"/>
    <lineage>
        <taxon>Bacteria</taxon>
        <taxon>Bacillati</taxon>
        <taxon>Actinomycetota</taxon>
        <taxon>Actinomycetes</taxon>
        <taxon>Kitasatosporales</taxon>
        <taxon>Streptomycetaceae</taxon>
        <taxon>Streptomyces</taxon>
    </lineage>
</organism>
<evidence type="ECO:0000313" key="5">
    <source>
        <dbReference type="Proteomes" id="UP000621210"/>
    </source>
</evidence>
<dbReference type="AlphaFoldDB" id="A0A926QNJ1"/>
<dbReference type="Gene3D" id="1.10.357.10">
    <property type="entry name" value="Tetracycline Repressor, domain 2"/>
    <property type="match status" value="1"/>
</dbReference>
<dbReference type="GO" id="GO:0003700">
    <property type="term" value="F:DNA-binding transcription factor activity"/>
    <property type="evidence" value="ECO:0007669"/>
    <property type="project" value="TreeGrafter"/>
</dbReference>
<dbReference type="Pfam" id="PF00440">
    <property type="entry name" value="TetR_N"/>
    <property type="match status" value="1"/>
</dbReference>
<dbReference type="InterPro" id="IPR041669">
    <property type="entry name" value="TetR_C_15"/>
</dbReference>
<dbReference type="Pfam" id="PF17918">
    <property type="entry name" value="TetR_C_15"/>
    <property type="match status" value="1"/>
</dbReference>
<dbReference type="GO" id="GO:0000976">
    <property type="term" value="F:transcription cis-regulatory region binding"/>
    <property type="evidence" value="ECO:0007669"/>
    <property type="project" value="TreeGrafter"/>
</dbReference>
<keyword evidence="1 2" id="KW-0238">DNA-binding</keyword>
<dbReference type="InterPro" id="IPR009057">
    <property type="entry name" value="Homeodomain-like_sf"/>
</dbReference>
<dbReference type="PRINTS" id="PR00455">
    <property type="entry name" value="HTHTETR"/>
</dbReference>
<dbReference type="PROSITE" id="PS01081">
    <property type="entry name" value="HTH_TETR_1"/>
    <property type="match status" value="1"/>
</dbReference>
<accession>A0A926QNJ1</accession>
<evidence type="ECO:0000313" key="4">
    <source>
        <dbReference type="EMBL" id="MBD0417731.1"/>
    </source>
</evidence>
<dbReference type="InterPro" id="IPR023772">
    <property type="entry name" value="DNA-bd_HTH_TetR-type_CS"/>
</dbReference>
<evidence type="ECO:0000256" key="2">
    <source>
        <dbReference type="PROSITE-ProRule" id="PRU00335"/>
    </source>
</evidence>
<feature type="domain" description="HTH tetR-type" evidence="3">
    <location>
        <begin position="1"/>
        <end position="58"/>
    </location>
</feature>
<evidence type="ECO:0000256" key="1">
    <source>
        <dbReference type="ARBA" id="ARBA00023125"/>
    </source>
</evidence>